<protein>
    <submittedName>
        <fullName evidence="1">Uncharacterized protein</fullName>
    </submittedName>
</protein>
<evidence type="ECO:0000313" key="1">
    <source>
        <dbReference type="EMBL" id="GAH57960.1"/>
    </source>
</evidence>
<comment type="caution">
    <text evidence="1">The sequence shown here is derived from an EMBL/GenBank/DDBJ whole genome shotgun (WGS) entry which is preliminary data.</text>
</comment>
<sequence length="260" mass="29640">KKKRKKTSLKYPKFSLLKSLEIAKSIMDNNAGKPYDRLSLAKSLGQSPGSSKYRMQITSSGKFGLTKGGYNAPKISLTPLAISILRPKSEEEKENGLKEALFNIDFYKKIFNKYNKSKVPNKQLFKNTLLREFDIPQDVTEQCYKLIMENAKELNILQEISGSSWVNLDKFGDKGTIEEGIHEAIGVSIEKVESKEKEIKKIITKDELLKELKPNVFISHSKNMKILEQIKQILDFGQYDYLIAEEEETTAIPIPEKSLD</sequence>
<proteinExistence type="predicted"/>
<organism evidence="1">
    <name type="scientific">marine sediment metagenome</name>
    <dbReference type="NCBI Taxonomy" id="412755"/>
    <lineage>
        <taxon>unclassified sequences</taxon>
        <taxon>metagenomes</taxon>
        <taxon>ecological metagenomes</taxon>
    </lineage>
</organism>
<name>X1HLR6_9ZZZZ</name>
<reference evidence="1" key="1">
    <citation type="journal article" date="2014" name="Front. Microbiol.">
        <title>High frequency of phylogenetically diverse reductive dehalogenase-homologous genes in deep subseafloor sedimentary metagenomes.</title>
        <authorList>
            <person name="Kawai M."/>
            <person name="Futagami T."/>
            <person name="Toyoda A."/>
            <person name="Takaki Y."/>
            <person name="Nishi S."/>
            <person name="Hori S."/>
            <person name="Arai W."/>
            <person name="Tsubouchi T."/>
            <person name="Morono Y."/>
            <person name="Uchiyama I."/>
            <person name="Ito T."/>
            <person name="Fujiyama A."/>
            <person name="Inagaki F."/>
            <person name="Takami H."/>
        </authorList>
    </citation>
    <scope>NUCLEOTIDE SEQUENCE</scope>
    <source>
        <strain evidence="1">Expedition CK06-06</strain>
    </source>
</reference>
<accession>X1HLR6</accession>
<feature type="non-terminal residue" evidence="1">
    <location>
        <position position="1"/>
    </location>
</feature>
<dbReference type="EMBL" id="BARU01018563">
    <property type="protein sequence ID" value="GAH57960.1"/>
    <property type="molecule type" value="Genomic_DNA"/>
</dbReference>
<dbReference type="AlphaFoldDB" id="X1HLR6"/>
<gene>
    <name evidence="1" type="ORF">S03H2_30672</name>
</gene>